<dbReference type="EMBL" id="VWCJ01000001">
    <property type="protein sequence ID" value="KAA5002344.1"/>
    <property type="molecule type" value="Genomic_DNA"/>
</dbReference>
<dbReference type="Proteomes" id="UP000479773">
    <property type="component" value="Unassembled WGS sequence"/>
</dbReference>
<feature type="transmembrane region" description="Helical" evidence="1">
    <location>
        <begin position="20"/>
        <end position="45"/>
    </location>
</feature>
<evidence type="ECO:0000313" key="2">
    <source>
        <dbReference type="EMBL" id="KAA4755392.1"/>
    </source>
</evidence>
<dbReference type="Proteomes" id="UP000436803">
    <property type="component" value="Unassembled WGS sequence"/>
</dbReference>
<keyword evidence="1" id="KW-0812">Transmembrane</keyword>
<dbReference type="Proteomes" id="UP000319026">
    <property type="component" value="Unassembled WGS sequence"/>
</dbReference>
<dbReference type="EMBL" id="VWAW01000004">
    <property type="protein sequence ID" value="KAA5176258.1"/>
    <property type="molecule type" value="Genomic_DNA"/>
</dbReference>
<organism evidence="3 12">
    <name type="scientific">Bacteroides fragilis</name>
    <dbReference type="NCBI Taxonomy" id="817"/>
    <lineage>
        <taxon>Bacteria</taxon>
        <taxon>Pseudomonadati</taxon>
        <taxon>Bacteroidota</taxon>
        <taxon>Bacteroidia</taxon>
        <taxon>Bacteroidales</taxon>
        <taxon>Bacteroidaceae</taxon>
        <taxon>Bacteroides</taxon>
    </lineage>
</organism>
<evidence type="ECO:0000313" key="4">
    <source>
        <dbReference type="EMBL" id="KAA5176258.1"/>
    </source>
</evidence>
<dbReference type="Proteomes" id="UP000460666">
    <property type="component" value="Unassembled WGS sequence"/>
</dbReference>
<dbReference type="Proteomes" id="UP000315444">
    <property type="component" value="Unassembled WGS sequence"/>
</dbReference>
<evidence type="ECO:0000313" key="6">
    <source>
        <dbReference type="EMBL" id="TWV44788.1"/>
    </source>
</evidence>
<evidence type="ECO:0008006" key="14">
    <source>
        <dbReference type="Google" id="ProtNLM"/>
    </source>
</evidence>
<evidence type="ECO:0000313" key="11">
    <source>
        <dbReference type="Proteomes" id="UP000436803"/>
    </source>
</evidence>
<proteinExistence type="predicted"/>
<evidence type="ECO:0000313" key="5">
    <source>
        <dbReference type="EMBL" id="TWV37222.1"/>
    </source>
</evidence>
<dbReference type="EMBL" id="VOHV01000014">
    <property type="protein sequence ID" value="TWV37222.1"/>
    <property type="molecule type" value="Genomic_DNA"/>
</dbReference>
<reference evidence="6 10" key="3">
    <citation type="submission" date="2019-07" db="EMBL/GenBank/DDBJ databases">
        <title>Genome Sequencing of Bacteroides fragilis.</title>
        <authorList>
            <person name="Pinto K.M."/>
            <person name="Ruoff K.L."/>
            <person name="Price C.E."/>
            <person name="Valls R.A."/>
            <person name="O'Toole G.A."/>
        </authorList>
    </citation>
    <scope>NUCLEOTIDE SEQUENCE [LARGE SCALE GENOMIC DNA]</scope>
    <source>
        <strain evidence="6 10">AD135F_3B</strain>
    </source>
</reference>
<evidence type="ECO:0000313" key="10">
    <source>
        <dbReference type="Proteomes" id="UP000319026"/>
    </source>
</evidence>
<dbReference type="AlphaFoldDB" id="A0A3E5IFB4"/>
<dbReference type="EMBL" id="VOHT01000014">
    <property type="protein sequence ID" value="TWV44788.1"/>
    <property type="molecule type" value="Genomic_DNA"/>
</dbReference>
<reference evidence="7 9" key="4">
    <citation type="submission" date="2019-08" db="EMBL/GenBank/DDBJ databases">
        <title>Genome sequencing of Bacteroides fragilis Sample_iSURF_9.</title>
        <authorList>
            <person name="Chandler J.E."/>
            <person name="Ruoff K.L."/>
            <person name="Price C.E."/>
            <person name="Valls R.A."/>
            <person name="O'Toole G.A."/>
        </authorList>
    </citation>
    <scope>NUCLEOTIDE SEQUENCE [LARGE SCALE GENOMIC DNA]</scope>
    <source>
        <strain evidence="7 9">CFPLTA004_1B</strain>
    </source>
</reference>
<keyword evidence="1" id="KW-0472">Membrane</keyword>
<dbReference type="EMBL" id="VWEQ01000003">
    <property type="protein sequence ID" value="KAA4755392.1"/>
    <property type="molecule type" value="Genomic_DNA"/>
</dbReference>
<gene>
    <name evidence="4" type="ORF">F2Z29_06830</name>
    <name evidence="3" type="ORF">F2Z89_03355</name>
    <name evidence="2" type="ORF">F3B44_05115</name>
    <name evidence="6" type="ORF">FSA03_23260</name>
    <name evidence="5" type="ORF">FSA06_22930</name>
    <name evidence="7" type="ORF">FSA08_24445</name>
</gene>
<reference evidence="11 12" key="1">
    <citation type="journal article" date="2019" name="Nat. Med.">
        <title>A library of human gut bacterial isolates paired with longitudinal multiomics data enables mechanistic microbiome research.</title>
        <authorList>
            <person name="Poyet M."/>
            <person name="Groussin M."/>
            <person name="Gibbons S.M."/>
            <person name="Avila-Pacheco J."/>
            <person name="Jiang X."/>
            <person name="Kearney S.M."/>
            <person name="Perrotta A.R."/>
            <person name="Berdy B."/>
            <person name="Zhao S."/>
            <person name="Lieberman T.D."/>
            <person name="Swanson P.K."/>
            <person name="Smith M."/>
            <person name="Roesemann S."/>
            <person name="Alexander J.E."/>
            <person name="Rich S.A."/>
            <person name="Livny J."/>
            <person name="Vlamakis H."/>
            <person name="Clish C."/>
            <person name="Bullock K."/>
            <person name="Deik A."/>
            <person name="Scott J."/>
            <person name="Pierce K.A."/>
            <person name="Xavier R.J."/>
            <person name="Alm E.J."/>
        </authorList>
    </citation>
    <scope>NUCLEOTIDE SEQUENCE [LARGE SCALE GENOMIC DNA]</scope>
    <source>
        <strain evidence="2 13">BIOML-A106</strain>
        <strain evidence="3 12">BIOML-A46</strain>
        <strain evidence="4 11">BIOML-A7</strain>
    </source>
</reference>
<accession>A0A3E5IFB4</accession>
<evidence type="ECO:0000313" key="7">
    <source>
        <dbReference type="EMBL" id="TWV66886.1"/>
    </source>
</evidence>
<name>A0A3E5IFB4_BACFG</name>
<evidence type="ECO:0000313" key="13">
    <source>
        <dbReference type="Proteomes" id="UP000479773"/>
    </source>
</evidence>
<dbReference type="EMBL" id="VOHY01000032">
    <property type="protein sequence ID" value="TWV66886.1"/>
    <property type="molecule type" value="Genomic_DNA"/>
</dbReference>
<evidence type="ECO:0000313" key="8">
    <source>
        <dbReference type="Proteomes" id="UP000315444"/>
    </source>
</evidence>
<sequence length="51" mass="6186">MDIIFYKIHYADNSPHQFYYINIIIFQAVGHTIISIIYNIHFIYISFDVFL</sequence>
<evidence type="ECO:0000256" key="1">
    <source>
        <dbReference type="SAM" id="Phobius"/>
    </source>
</evidence>
<protein>
    <recommendedName>
        <fullName evidence="14">Transmembrane protein</fullName>
    </recommendedName>
</protein>
<evidence type="ECO:0000313" key="9">
    <source>
        <dbReference type="Proteomes" id="UP000318041"/>
    </source>
</evidence>
<evidence type="ECO:0000313" key="3">
    <source>
        <dbReference type="EMBL" id="KAA5002344.1"/>
    </source>
</evidence>
<comment type="caution">
    <text evidence="3">The sequence shown here is derived from an EMBL/GenBank/DDBJ whole genome shotgun (WGS) entry which is preliminary data.</text>
</comment>
<dbReference type="Proteomes" id="UP000318041">
    <property type="component" value="Unassembled WGS sequence"/>
</dbReference>
<keyword evidence="1" id="KW-1133">Transmembrane helix</keyword>
<evidence type="ECO:0000313" key="12">
    <source>
        <dbReference type="Proteomes" id="UP000460666"/>
    </source>
</evidence>
<reference evidence="5 8" key="2">
    <citation type="submission" date="2019-07" db="EMBL/GenBank/DDBJ databases">
        <title>Genome sequencing of Bacteroides fragilis.</title>
        <authorList>
            <person name="Galasyn E.V."/>
            <person name="Ruoff K.L."/>
            <person name="Price C.E."/>
            <person name="Valls R.A."/>
            <person name="O'Toole G.A."/>
        </authorList>
    </citation>
    <scope>NUCLEOTIDE SEQUENCE [LARGE SCALE GENOMIC DNA]</scope>
    <source>
        <strain evidence="5 8">AD135F_1B</strain>
    </source>
</reference>